<dbReference type="AlphaFoldDB" id="A0A0F8XEW5"/>
<protein>
    <submittedName>
        <fullName evidence="1">Uncharacterized protein</fullName>
    </submittedName>
</protein>
<organism evidence="1">
    <name type="scientific">marine sediment metagenome</name>
    <dbReference type="NCBI Taxonomy" id="412755"/>
    <lineage>
        <taxon>unclassified sequences</taxon>
        <taxon>metagenomes</taxon>
        <taxon>ecological metagenomes</taxon>
    </lineage>
</organism>
<comment type="caution">
    <text evidence="1">The sequence shown here is derived from an EMBL/GenBank/DDBJ whole genome shotgun (WGS) entry which is preliminary data.</text>
</comment>
<name>A0A0F8XEW5_9ZZZZ</name>
<accession>A0A0F8XEW5</accession>
<proteinExistence type="predicted"/>
<reference evidence="1" key="1">
    <citation type="journal article" date="2015" name="Nature">
        <title>Complex archaea that bridge the gap between prokaryotes and eukaryotes.</title>
        <authorList>
            <person name="Spang A."/>
            <person name="Saw J.H."/>
            <person name="Jorgensen S.L."/>
            <person name="Zaremba-Niedzwiedzka K."/>
            <person name="Martijn J."/>
            <person name="Lind A.E."/>
            <person name="van Eijk R."/>
            <person name="Schleper C."/>
            <person name="Guy L."/>
            <person name="Ettema T.J."/>
        </authorList>
    </citation>
    <scope>NUCLEOTIDE SEQUENCE</scope>
</reference>
<sequence length="219" mass="25823">MAKLSLDFEKVWRRHVSLYSDLFVCSLLMLPQYERLTGNEDDVSIILWDCLERTCQRYARDKNQEIACPKFQVPVQSISMAKRTSANALKKPDFTCFKYNPLSASEVALHIECKFLGKPKPLSPSWKFNENYVIRGIKRFDSHTHQYGINATCGMMIGYIISMTPKNIEAEVNDYQKKHMRDYREIKFSFDTTPLFQTRQNIKRKYVKSNQFELIHLWV</sequence>
<feature type="non-terminal residue" evidence="1">
    <location>
        <position position="219"/>
    </location>
</feature>
<evidence type="ECO:0000313" key="1">
    <source>
        <dbReference type="EMBL" id="KKK59505.1"/>
    </source>
</evidence>
<gene>
    <name evidence="1" type="ORF">LCGC14_3033730</name>
</gene>
<dbReference type="EMBL" id="LAZR01063446">
    <property type="protein sequence ID" value="KKK59505.1"/>
    <property type="molecule type" value="Genomic_DNA"/>
</dbReference>